<evidence type="ECO:0000313" key="2">
    <source>
        <dbReference type="EMBL" id="SVC92439.1"/>
    </source>
</evidence>
<accession>A0A382R3X8</accession>
<keyword evidence="1" id="KW-0812">Transmembrane</keyword>
<reference evidence="2" key="1">
    <citation type="submission" date="2018-05" db="EMBL/GenBank/DDBJ databases">
        <authorList>
            <person name="Lanie J.A."/>
            <person name="Ng W.-L."/>
            <person name="Kazmierczak K.M."/>
            <person name="Andrzejewski T.M."/>
            <person name="Davidsen T.M."/>
            <person name="Wayne K.J."/>
            <person name="Tettelin H."/>
            <person name="Glass J.I."/>
            <person name="Rusch D."/>
            <person name="Podicherti R."/>
            <person name="Tsui H.-C.T."/>
            <person name="Winkler M.E."/>
        </authorList>
    </citation>
    <scope>NUCLEOTIDE SEQUENCE</scope>
</reference>
<keyword evidence="1" id="KW-0472">Membrane</keyword>
<dbReference type="AlphaFoldDB" id="A0A382R3X8"/>
<dbReference type="EMBL" id="UINC01118956">
    <property type="protein sequence ID" value="SVC92439.1"/>
    <property type="molecule type" value="Genomic_DNA"/>
</dbReference>
<name>A0A382R3X8_9ZZZZ</name>
<sequence length="168" mass="19042">MRILAILATILLLSGSVSAECREKACMNNESKFQEDGGKWHTFYYNDVFNIGTNWYIIFDYPSGKTNGTITFEFSSGSTKVHTYDSFKETDSISFSGSTFSEERFNLELYINITGPEGSDGKFILIIDVNKPPAEDIFYLWGGMTIFWASIGAYVLYISSKFTQLRDK</sequence>
<organism evidence="2">
    <name type="scientific">marine metagenome</name>
    <dbReference type="NCBI Taxonomy" id="408172"/>
    <lineage>
        <taxon>unclassified sequences</taxon>
        <taxon>metagenomes</taxon>
        <taxon>ecological metagenomes</taxon>
    </lineage>
</organism>
<evidence type="ECO:0000256" key="1">
    <source>
        <dbReference type="SAM" id="Phobius"/>
    </source>
</evidence>
<feature type="transmembrane region" description="Helical" evidence="1">
    <location>
        <begin position="138"/>
        <end position="158"/>
    </location>
</feature>
<gene>
    <name evidence="2" type="ORF">METZ01_LOCUS345293</name>
</gene>
<protein>
    <submittedName>
        <fullName evidence="2">Uncharacterized protein</fullName>
    </submittedName>
</protein>
<proteinExistence type="predicted"/>
<keyword evidence="1" id="KW-1133">Transmembrane helix</keyword>